<reference evidence="4 5" key="1">
    <citation type="journal article" date="2012" name="Stand. Genomic Sci.">
        <title>Genome sequence of the soil bacterium Saccharomonospora azurea type strain (NA-128(T)).</title>
        <authorList>
            <person name="Klenk H.P."/>
            <person name="Held B."/>
            <person name="Lucas S."/>
            <person name="Lapidus A."/>
            <person name="Copeland A."/>
            <person name="Hammon N."/>
            <person name="Pitluck S."/>
            <person name="Goodwin L.A."/>
            <person name="Han C."/>
            <person name="Tapia R."/>
            <person name="Brambilla E.M."/>
            <person name="Potter G."/>
            <person name="Land M."/>
            <person name="Ivanova N."/>
            <person name="Rohde M."/>
            <person name="Goker M."/>
            <person name="Detter J.C."/>
            <person name="Kyrpides N.C."/>
            <person name="Woyke T."/>
        </authorList>
    </citation>
    <scope>NUCLEOTIDE SEQUENCE [LARGE SCALE GENOMIC DNA]</scope>
    <source>
        <strain evidence="4 5">NA-128</strain>
    </source>
</reference>
<organism evidence="4 5">
    <name type="scientific">Saccharomonospora azurea NA-128</name>
    <dbReference type="NCBI Taxonomy" id="882081"/>
    <lineage>
        <taxon>Bacteria</taxon>
        <taxon>Bacillati</taxon>
        <taxon>Actinomycetota</taxon>
        <taxon>Actinomycetes</taxon>
        <taxon>Pseudonocardiales</taxon>
        <taxon>Pseudonocardiaceae</taxon>
        <taxon>Saccharomonospora</taxon>
    </lineage>
</organism>
<dbReference type="OrthoDB" id="9811314at2"/>
<feature type="domain" description="Peptidase M16 N-terminal" evidence="2">
    <location>
        <begin position="76"/>
        <end position="188"/>
    </location>
</feature>
<dbReference type="AlphaFoldDB" id="H8G7M8"/>
<evidence type="ECO:0000313" key="4">
    <source>
        <dbReference type="EMBL" id="EHY90391.1"/>
    </source>
</evidence>
<dbReference type="Gene3D" id="3.30.830.10">
    <property type="entry name" value="Metalloenzyme, LuxS/M16 peptidase-like"/>
    <property type="match status" value="2"/>
</dbReference>
<evidence type="ECO:0000259" key="3">
    <source>
        <dbReference type="Pfam" id="PF05193"/>
    </source>
</evidence>
<dbReference type="InterPro" id="IPR007863">
    <property type="entry name" value="Peptidase_M16_C"/>
</dbReference>
<evidence type="ECO:0000256" key="1">
    <source>
        <dbReference type="SAM" id="MobiDB-lite"/>
    </source>
</evidence>
<dbReference type="HOGENOM" id="CLU_009902_6_1_11"/>
<dbReference type="PANTHER" id="PTHR11851:SF224">
    <property type="entry name" value="PROCESSING PROTEASE"/>
    <property type="match status" value="1"/>
</dbReference>
<feature type="domain" description="Peptidase M16 C-terminal" evidence="3">
    <location>
        <begin position="197"/>
        <end position="371"/>
    </location>
</feature>
<proteinExistence type="predicted"/>
<dbReference type="PANTHER" id="PTHR11851">
    <property type="entry name" value="METALLOPROTEASE"/>
    <property type="match status" value="1"/>
</dbReference>
<dbReference type="InterPro" id="IPR011765">
    <property type="entry name" value="Pept_M16_N"/>
</dbReference>
<dbReference type="RefSeq" id="WP_005443753.1">
    <property type="nucleotide sequence ID" value="NZ_CM001466.1"/>
</dbReference>
<name>H8G7M8_9PSEU</name>
<dbReference type="SUPFAM" id="SSF63411">
    <property type="entry name" value="LuxS/MPP-like metallohydrolase"/>
    <property type="match status" value="2"/>
</dbReference>
<dbReference type="InterPro" id="IPR050361">
    <property type="entry name" value="MPP/UQCRC_Complex"/>
</dbReference>
<feature type="compositionally biased region" description="Basic and acidic residues" evidence="1">
    <location>
        <begin position="1"/>
        <end position="19"/>
    </location>
</feature>
<accession>H8G7M8</accession>
<sequence>MSVTDHRSAEEIGRTESGPRELPPLGEQKPAAELSHVDTVLSNGLRVLAVHKPTVPMVELRLRIPFAGDDAMHAATAEVLAETLLTGTRRRDRVAIDTDLALIGGDLGAMVDPEYLSLSGSALAEKLPDLLDVLTDVLTEASYVEGEVRREADRISERLAVARTQPRVIAREALQRRRYGDHPYTREIPRAEDVAAVDPERVRSLHASAVLPGGSTLVVVGDVTPETAVAAVERALAGWSSDVRARTLPELPDLTPADLLLVSRPGAVQSQLRLSAQAVPRTDPRYPALQLANLAYGGYFSSRLVENIREDKGYTYGAHSGFEFTGGKATLQVEADTASEVTAAALLETRYELGRLGLVPPTDTEVDSVRQYAIGSLLIGASSQAGLATQLAALASVGLGVEWLAEHPQRLAAVTTDHVAEAALEFFAPHRFTGVVVGDAEVLAPKLTALGGVTLDGEVAGDRPAR</sequence>
<evidence type="ECO:0000313" key="5">
    <source>
        <dbReference type="Proteomes" id="UP000004705"/>
    </source>
</evidence>
<dbReference type="Pfam" id="PF00675">
    <property type="entry name" value="Peptidase_M16"/>
    <property type="match status" value="1"/>
</dbReference>
<dbReference type="Proteomes" id="UP000004705">
    <property type="component" value="Chromosome"/>
</dbReference>
<evidence type="ECO:0000259" key="2">
    <source>
        <dbReference type="Pfam" id="PF00675"/>
    </source>
</evidence>
<dbReference type="InterPro" id="IPR011249">
    <property type="entry name" value="Metalloenz_LuxS/M16"/>
</dbReference>
<gene>
    <name evidence="4" type="ORF">SacazDRAFT_03518</name>
</gene>
<dbReference type="EMBL" id="CM001466">
    <property type="protein sequence ID" value="EHY90391.1"/>
    <property type="molecule type" value="Genomic_DNA"/>
</dbReference>
<protein>
    <submittedName>
        <fullName evidence="4">Zn-dependent peptidase</fullName>
    </submittedName>
</protein>
<feature type="region of interest" description="Disordered" evidence="1">
    <location>
        <begin position="1"/>
        <end position="27"/>
    </location>
</feature>
<keyword evidence="5" id="KW-1185">Reference proteome</keyword>
<dbReference type="GO" id="GO:0046872">
    <property type="term" value="F:metal ion binding"/>
    <property type="evidence" value="ECO:0007669"/>
    <property type="project" value="InterPro"/>
</dbReference>
<dbReference type="Pfam" id="PF05193">
    <property type="entry name" value="Peptidase_M16_C"/>
    <property type="match status" value="1"/>
</dbReference>